<proteinExistence type="predicted"/>
<dbReference type="InterPro" id="IPR000531">
    <property type="entry name" value="Beta-barrel_TonB"/>
</dbReference>
<dbReference type="Gene3D" id="2.170.130.10">
    <property type="entry name" value="TonB-dependent receptor, plug domain"/>
    <property type="match status" value="1"/>
</dbReference>
<dbReference type="Pfam" id="PF00593">
    <property type="entry name" value="TonB_dep_Rec_b-barrel"/>
    <property type="match status" value="1"/>
</dbReference>
<dbReference type="SUPFAM" id="SSF49464">
    <property type="entry name" value="Carboxypeptidase regulatory domain-like"/>
    <property type="match status" value="1"/>
</dbReference>
<name>A0ABW5EF57_9GAMM</name>
<dbReference type="InterPro" id="IPR008969">
    <property type="entry name" value="CarboxyPept-like_regulatory"/>
</dbReference>
<keyword evidence="3" id="KW-0998">Cell outer membrane</keyword>
<keyword evidence="7" id="KW-1185">Reference proteome</keyword>
<evidence type="ECO:0000256" key="3">
    <source>
        <dbReference type="ARBA" id="ARBA00023237"/>
    </source>
</evidence>
<gene>
    <name evidence="6" type="ORF">ACFSKX_16925</name>
</gene>
<evidence type="ECO:0000256" key="1">
    <source>
        <dbReference type="ARBA" id="ARBA00004442"/>
    </source>
</evidence>
<dbReference type="Proteomes" id="UP001597425">
    <property type="component" value="Unassembled WGS sequence"/>
</dbReference>
<reference evidence="7" key="1">
    <citation type="journal article" date="2019" name="Int. J. Syst. Evol. Microbiol.">
        <title>The Global Catalogue of Microorganisms (GCM) 10K type strain sequencing project: providing services to taxonomists for standard genome sequencing and annotation.</title>
        <authorList>
            <consortium name="The Broad Institute Genomics Platform"/>
            <consortium name="The Broad Institute Genome Sequencing Center for Infectious Disease"/>
            <person name="Wu L."/>
            <person name="Ma J."/>
        </authorList>
    </citation>
    <scope>NUCLEOTIDE SEQUENCE [LARGE SCALE GENOMIC DNA]</scope>
    <source>
        <strain evidence="7">KCTC 12848</strain>
    </source>
</reference>
<feature type="domain" description="TonB-dependent receptor-like beta-barrel" evidence="5">
    <location>
        <begin position="650"/>
        <end position="1072"/>
    </location>
</feature>
<feature type="signal peptide" evidence="4">
    <location>
        <begin position="1"/>
        <end position="22"/>
    </location>
</feature>
<feature type="chain" id="PRO_5045615739" evidence="4">
    <location>
        <begin position="23"/>
        <end position="1105"/>
    </location>
</feature>
<evidence type="ECO:0000256" key="4">
    <source>
        <dbReference type="SAM" id="SignalP"/>
    </source>
</evidence>
<evidence type="ECO:0000256" key="2">
    <source>
        <dbReference type="ARBA" id="ARBA00023136"/>
    </source>
</evidence>
<keyword evidence="4" id="KW-0732">Signal</keyword>
<comment type="subcellular location">
    <subcellularLocation>
        <location evidence="1">Cell outer membrane</location>
    </subcellularLocation>
</comment>
<dbReference type="EMBL" id="JBHUJD010000029">
    <property type="protein sequence ID" value="MFD2312107.1"/>
    <property type="molecule type" value="Genomic_DNA"/>
</dbReference>
<organism evidence="6 7">
    <name type="scientific">Microbulbifer halophilus</name>
    <dbReference type="NCBI Taxonomy" id="453963"/>
    <lineage>
        <taxon>Bacteria</taxon>
        <taxon>Pseudomonadati</taxon>
        <taxon>Pseudomonadota</taxon>
        <taxon>Gammaproteobacteria</taxon>
        <taxon>Cellvibrionales</taxon>
        <taxon>Microbulbiferaceae</taxon>
        <taxon>Microbulbifer</taxon>
    </lineage>
</organism>
<evidence type="ECO:0000259" key="5">
    <source>
        <dbReference type="Pfam" id="PF00593"/>
    </source>
</evidence>
<accession>A0ABW5EF57</accession>
<dbReference type="SUPFAM" id="SSF56935">
    <property type="entry name" value="Porins"/>
    <property type="match status" value="1"/>
</dbReference>
<evidence type="ECO:0000313" key="6">
    <source>
        <dbReference type="EMBL" id="MFD2312107.1"/>
    </source>
</evidence>
<keyword evidence="2" id="KW-0472">Membrane</keyword>
<dbReference type="InterPro" id="IPR036942">
    <property type="entry name" value="Beta-barrel_TonB_sf"/>
</dbReference>
<keyword evidence="6" id="KW-0675">Receptor</keyword>
<protein>
    <submittedName>
        <fullName evidence="6">TonB-dependent receptor domain-containing protein</fullName>
    </submittedName>
</protein>
<dbReference type="InterPro" id="IPR037066">
    <property type="entry name" value="Plug_dom_sf"/>
</dbReference>
<sequence>MTVSKRLLCSAIGMAVASQGQAAAIKLDAFVDGRPAAVTEVLLDGEAIGSSGAGESFWHEDVDGGRHSLRLRIDGETIPYEFAVSADEAAVITINRASASGESTKSLQRVDLARFEASSGDAAMIAPGEGEDLAPGLIQGTVLRKDNQAPVRNATVQVVNGEVQAVTDRYGNFELQLPPGVYELQLDHDEYRSSRLTGLRVLPRMNLAVDVQMSAAPDSDALANAPASPAIEEVQVVGRYIESNPIELERISSSVVDSIDFTQIARFDDSMVSSALKRVVGVSMEDDRFAVVRGMKGRYQSVEFNGASLPSTDPGRRDLPFDIFPAGIMQSLSLQKNATADVPLNATAGHIDMRTRDIPDEGFFKVSYSATRSDSHGDDLLMSSTEGDRDWLGMDDGTREMPDILKPTGNAYINPKDNSGHLSTDALETLGEAVPHKGINYGEAQLDSSLSFSGGDSWELGRQSLGAIGAVRYANKWSSNTKENTRFGSSGTTEPVLHLDSENETLDTNQVIDLSAMLNLQWDITDNHRLGLNNIVLRHTTNSSELEHSMLPKGNVGIDKEDFDEVAAERLRRGEETGLRDNVNTEHVTRQRSEWIEEQLVSHQLWGSHCLDISADRGWSLYLGNLDLEWQLMGAETEYDRPNASLYSYRMESSDNHAKLSNDAGDQYNNWESMTEENEGYRLDLALPVEDLGGVSLLFKAGLQGLQRDRDGSFSSYYYRMDTDQNADFGGGIPDPRRVFVPENITGVLNEDGNILGVGSFSLTPEQDVGLVGDDYLSELEKNTHYALMEANILEKLKVNLGARKETFVLDAEMFAYSPEPLINLMDRERTNPSLGLTWMFSDAWQLRAAWSETVNWPEVFEVIPRRFNDVETLEQYRGNPEIKPADIENLDLRLEWYPSDTESITLALFRKQLDNAIENRFYDSGEVYDVYTFANAMEAEVEGVELDMRREFTLGADSGHQLFVQFNYTDITSSVDLIDGSGITEQQMNRPLQGQPDYIANLQLGYDHLDTGQEVTLVFNQTGEELAIVAPITTYDQALGDVYEQPYGDLKLIYKKAFLNGLSVSASAENLLDEEHSYEYEEFGVPYLKYKSGRKFKLKASYSF</sequence>
<dbReference type="Gene3D" id="2.40.170.20">
    <property type="entry name" value="TonB-dependent receptor, beta-barrel domain"/>
    <property type="match status" value="1"/>
</dbReference>
<dbReference type="Pfam" id="PF13620">
    <property type="entry name" value="CarboxypepD_reg"/>
    <property type="match status" value="1"/>
</dbReference>
<dbReference type="PANTHER" id="PTHR40980">
    <property type="entry name" value="PLUG DOMAIN-CONTAINING PROTEIN"/>
    <property type="match status" value="1"/>
</dbReference>
<dbReference type="Gene3D" id="2.60.40.1120">
    <property type="entry name" value="Carboxypeptidase-like, regulatory domain"/>
    <property type="match status" value="1"/>
</dbReference>
<evidence type="ECO:0000313" key="7">
    <source>
        <dbReference type="Proteomes" id="UP001597425"/>
    </source>
</evidence>
<dbReference type="PANTHER" id="PTHR40980:SF4">
    <property type="entry name" value="TONB-DEPENDENT RECEPTOR-LIKE BETA-BARREL DOMAIN-CONTAINING PROTEIN"/>
    <property type="match status" value="1"/>
</dbReference>
<comment type="caution">
    <text evidence="6">The sequence shown here is derived from an EMBL/GenBank/DDBJ whole genome shotgun (WGS) entry which is preliminary data.</text>
</comment>
<dbReference type="RefSeq" id="WP_265721289.1">
    <property type="nucleotide sequence ID" value="NZ_JAPIVK010000010.1"/>
</dbReference>